<evidence type="ECO:0000313" key="3">
    <source>
        <dbReference type="Proteomes" id="UP001155546"/>
    </source>
</evidence>
<evidence type="ECO:0000313" key="2">
    <source>
        <dbReference type="EMBL" id="MCT7942398.1"/>
    </source>
</evidence>
<reference evidence="2" key="1">
    <citation type="journal article" date="2023" name="Int. J. Syst. Evol. Microbiol.">
        <title>&lt;i&gt;Shewanella septentrionalis&lt;/i&gt; sp. nov. and &lt;i&gt;Shewanella holmiensis&lt;/i&gt; sp. nov., isolated from Baltic Sea water and sediments.</title>
        <authorList>
            <person name="Martin-Rodriguez A.J."/>
            <person name="Thorell K."/>
            <person name="Joffre E."/>
            <person name="Jensie-Markopoulos S."/>
            <person name="Moore E.R.B."/>
            <person name="Sjoling A."/>
        </authorList>
    </citation>
    <scope>NUCLEOTIDE SEQUENCE</scope>
    <source>
        <strain evidence="2">SP1S2-7</strain>
    </source>
</reference>
<keyword evidence="1" id="KW-1133">Transmembrane helix</keyword>
<dbReference type="AlphaFoldDB" id="A0A9X2WND2"/>
<organism evidence="2 3">
    <name type="scientific">Shewanella holmiensis</name>
    <dbReference type="NCBI Taxonomy" id="2952222"/>
    <lineage>
        <taxon>Bacteria</taxon>
        <taxon>Pseudomonadati</taxon>
        <taxon>Pseudomonadota</taxon>
        <taxon>Gammaproteobacteria</taxon>
        <taxon>Alteromonadales</taxon>
        <taxon>Shewanellaceae</taxon>
        <taxon>Shewanella</taxon>
    </lineage>
</organism>
<dbReference type="RefSeq" id="WP_261298764.1">
    <property type="nucleotide sequence ID" value="NZ_JAMTCD010000013.1"/>
</dbReference>
<sequence length="121" mass="13524">MNKNSNADLTTASGISLVIIAIAENLPYSAELAWVRPIALAFAPVLSGVITYFISDFVKKQNHLTDVQKQMLTSLNLQKKHIVKSLKGKYLNEQQKAEWQGKLNDNTNAIHEVYQLSITPK</sequence>
<gene>
    <name evidence="2" type="ORF">NE535_11400</name>
</gene>
<keyword evidence="3" id="KW-1185">Reference proteome</keyword>
<proteinExistence type="predicted"/>
<dbReference type="Proteomes" id="UP001155546">
    <property type="component" value="Unassembled WGS sequence"/>
</dbReference>
<keyword evidence="1" id="KW-0472">Membrane</keyword>
<keyword evidence="1" id="KW-0812">Transmembrane</keyword>
<feature type="transmembrane region" description="Helical" evidence="1">
    <location>
        <begin position="33"/>
        <end position="54"/>
    </location>
</feature>
<dbReference type="EMBL" id="JAMTCD010000013">
    <property type="protein sequence ID" value="MCT7942398.1"/>
    <property type="molecule type" value="Genomic_DNA"/>
</dbReference>
<accession>A0A9X2WND2</accession>
<evidence type="ECO:0000256" key="1">
    <source>
        <dbReference type="SAM" id="Phobius"/>
    </source>
</evidence>
<name>A0A9X2WND2_9GAMM</name>
<protein>
    <submittedName>
        <fullName evidence="2">Uncharacterized protein</fullName>
    </submittedName>
</protein>
<comment type="caution">
    <text evidence="2">The sequence shown here is derived from an EMBL/GenBank/DDBJ whole genome shotgun (WGS) entry which is preliminary data.</text>
</comment>